<evidence type="ECO:0000313" key="2">
    <source>
        <dbReference type="Proteomes" id="UP000005038"/>
    </source>
</evidence>
<comment type="caution">
    <text evidence="1">The sequence shown here is derived from an EMBL/GenBank/DDBJ whole genome shotgun (WGS) entry which is preliminary data.</text>
</comment>
<proteinExistence type="predicted"/>
<dbReference type="AlphaFoldDB" id="H5TRR0"/>
<evidence type="ECO:0000313" key="1">
    <source>
        <dbReference type="EMBL" id="GAB36168.1"/>
    </source>
</evidence>
<name>H5TRR0_GORO1</name>
<accession>H5TRR0</accession>
<protein>
    <submittedName>
        <fullName evidence="1">Uncharacterized protein</fullName>
    </submittedName>
</protein>
<organism evidence="1 2">
    <name type="scientific">Gordonia otitidis (strain DSM 44809 / CCUG 52243 / JCM 12355 / NBRC 100426 / IFM 10032)</name>
    <dbReference type="NCBI Taxonomy" id="1108044"/>
    <lineage>
        <taxon>Bacteria</taxon>
        <taxon>Bacillati</taxon>
        <taxon>Actinomycetota</taxon>
        <taxon>Actinomycetes</taxon>
        <taxon>Mycobacteriales</taxon>
        <taxon>Gordoniaceae</taxon>
        <taxon>Gordonia</taxon>
    </lineage>
</organism>
<keyword evidence="2" id="KW-1185">Reference proteome</keyword>
<sequence length="221" mass="23944">MWQHNGMTGRLRDLVQATFGGRHRDRTVVIDAGHCDVFASDRPLTDVARTFATISAHPDLVFRVTTTHPGRAANLLRTRRFWSYVDRFTEPTDGCGVVTDRGERILSNLVLGVPASTQHQVSTRLASLQDTPVVARFLEVRGPIDVSAAVAGAETGCRHGRLAPLDFVVVADGAAPRPADGGWVRRVHAQCSRLGIAVYADGREGLERDGESRALVGARGE</sequence>
<dbReference type="InterPro" id="IPR011101">
    <property type="entry name" value="DUF5131"/>
</dbReference>
<dbReference type="EMBL" id="BAFB01000202">
    <property type="protein sequence ID" value="GAB36168.1"/>
    <property type="molecule type" value="Genomic_DNA"/>
</dbReference>
<dbReference type="Proteomes" id="UP000005038">
    <property type="component" value="Unassembled WGS sequence"/>
</dbReference>
<dbReference type="STRING" id="1108044.GOOTI_202_00240"/>
<reference evidence="1" key="1">
    <citation type="submission" date="2012-02" db="EMBL/GenBank/DDBJ databases">
        <title>Whole genome shotgun sequence of Gordonia otitidis NBRC 100426.</title>
        <authorList>
            <person name="Yoshida I."/>
            <person name="Hosoyama A."/>
            <person name="Tsuchikane K."/>
            <person name="Katsumata H."/>
            <person name="Yamazaki S."/>
            <person name="Fujita N."/>
        </authorList>
    </citation>
    <scope>NUCLEOTIDE SEQUENCE [LARGE SCALE GENOMIC DNA]</scope>
    <source>
        <strain evidence="1">NBRC 100426</strain>
    </source>
</reference>
<dbReference type="Pfam" id="PF07505">
    <property type="entry name" value="DUF5131"/>
    <property type="match status" value="1"/>
</dbReference>
<gene>
    <name evidence="1" type="ORF">GOOTI_202_00240</name>
</gene>